<dbReference type="Proteomes" id="UP000887576">
    <property type="component" value="Unplaced"/>
</dbReference>
<proteinExistence type="predicted"/>
<evidence type="ECO:0000313" key="2">
    <source>
        <dbReference type="WBParaSite" id="JU765_v2.g17180.t1"/>
    </source>
</evidence>
<protein>
    <submittedName>
        <fullName evidence="2">C-mannosyltransferase DPY19L1</fullName>
    </submittedName>
</protein>
<reference evidence="2" key="1">
    <citation type="submission" date="2022-11" db="UniProtKB">
        <authorList>
            <consortium name="WormBaseParasite"/>
        </authorList>
    </citation>
    <scope>IDENTIFICATION</scope>
</reference>
<name>A0AC34QKN9_9BILA</name>
<sequence length="717" mass="83615">MVRQKKVNSEKSTREKNHKNANIFDANSCCQGSTCELYSTIKNEMMSESSWVNKILLVIICISLWIFHFKYLNTLFENDRHFSHLADFEREMTYRTEMGLYYSYYKTIINAETFAKGVQQIMNDNVTEYGHTINTLNRFNLYSEVLLAPLYRLFTAYTKQWKIRTQDCYWINRGEGLEPVESCEGIGNPHYFYIYGAFVFAGSTLPSIYIIGYLIGNGHLGGIISAAAYIFNHGEATRAQWTPPLRETFAYPVFLAQMAVITYVLKYRPTKWTFFATVFLNTLFMLFWQFAQFALSTQLASIYVAYVLEYVSTNTLKPLVRSFVASFIFSIGLLFGNRMLLSSLFFGSIVALSIALILRPLFNRIRFRPVYIILHLVVYLGVIFGTKFIVAKLLDIRDDDHVYDILRSKFTDFANFHTQLYTCAAEFDFLTMEYVSKVFYTGLIPFAVISLILILAMLFSWECNWVVFFNRSVSHANHGKPFAELVYHFVQLILFAIMAGMIMRLKLFLTPELCVMTVVMLNKHFMYVALQFRPHKYRIPLAIAILSLMAYRGHENIRHQLSIHGEYSNPEQESLFTWINENTKPNSVFAGSMPVMANLKLSTERPIVNHPHYEHEEIRERTLKVYSMYSRKPLNQVYQTLKAMKIDYYVFQPHSCTGRHPKPNCTYVEMWDMIDSENREKESVCDIVGAAMTTRNYDLLKPFRYVYSSRSYIVFQL</sequence>
<accession>A0AC34QKN9</accession>
<organism evidence="1 2">
    <name type="scientific">Panagrolaimus sp. JU765</name>
    <dbReference type="NCBI Taxonomy" id="591449"/>
    <lineage>
        <taxon>Eukaryota</taxon>
        <taxon>Metazoa</taxon>
        <taxon>Ecdysozoa</taxon>
        <taxon>Nematoda</taxon>
        <taxon>Chromadorea</taxon>
        <taxon>Rhabditida</taxon>
        <taxon>Tylenchina</taxon>
        <taxon>Panagrolaimomorpha</taxon>
        <taxon>Panagrolaimoidea</taxon>
        <taxon>Panagrolaimidae</taxon>
        <taxon>Panagrolaimus</taxon>
    </lineage>
</organism>
<evidence type="ECO:0000313" key="1">
    <source>
        <dbReference type="Proteomes" id="UP000887576"/>
    </source>
</evidence>
<dbReference type="WBParaSite" id="JU765_v2.g17180.t1">
    <property type="protein sequence ID" value="JU765_v2.g17180.t1"/>
    <property type="gene ID" value="JU765_v2.g17180"/>
</dbReference>